<dbReference type="Pfam" id="PF00440">
    <property type="entry name" value="TetR_N"/>
    <property type="match status" value="1"/>
</dbReference>
<reference evidence="7" key="1">
    <citation type="submission" date="2022-10" db="EMBL/GenBank/DDBJ databases">
        <title>The complete genomes of actinobacterial strains from the NBC collection.</title>
        <authorList>
            <person name="Joergensen T.S."/>
            <person name="Alvarez Arevalo M."/>
            <person name="Sterndorff E.B."/>
            <person name="Faurdal D."/>
            <person name="Vuksanovic O."/>
            <person name="Mourched A.-S."/>
            <person name="Charusanti P."/>
            <person name="Shaw S."/>
            <person name="Blin K."/>
            <person name="Weber T."/>
        </authorList>
    </citation>
    <scope>NUCLEOTIDE SEQUENCE</scope>
    <source>
        <strain evidence="7">NBC_01393</strain>
    </source>
</reference>
<dbReference type="InterPro" id="IPR049445">
    <property type="entry name" value="TetR_SbtR-like_C"/>
</dbReference>
<keyword evidence="2 4" id="KW-0238">DNA-binding</keyword>
<dbReference type="SUPFAM" id="SSF46689">
    <property type="entry name" value="Homeodomain-like"/>
    <property type="match status" value="1"/>
</dbReference>
<evidence type="ECO:0000256" key="4">
    <source>
        <dbReference type="PROSITE-ProRule" id="PRU00335"/>
    </source>
</evidence>
<dbReference type="InterPro" id="IPR009057">
    <property type="entry name" value="Homeodomain-like_sf"/>
</dbReference>
<feature type="region of interest" description="Disordered" evidence="5">
    <location>
        <begin position="1"/>
        <end position="23"/>
    </location>
</feature>
<dbReference type="PRINTS" id="PR00455">
    <property type="entry name" value="HTHTETR"/>
</dbReference>
<dbReference type="AlphaFoldDB" id="A0AAU3I7U3"/>
<dbReference type="PANTHER" id="PTHR30055:SF234">
    <property type="entry name" value="HTH-TYPE TRANSCRIPTIONAL REGULATOR BETI"/>
    <property type="match status" value="1"/>
</dbReference>
<dbReference type="Gene3D" id="1.10.10.60">
    <property type="entry name" value="Homeodomain-like"/>
    <property type="match status" value="1"/>
</dbReference>
<keyword evidence="1" id="KW-0805">Transcription regulation</keyword>
<name>A0AAU3I7U3_9ACTN</name>
<dbReference type="PANTHER" id="PTHR30055">
    <property type="entry name" value="HTH-TYPE TRANSCRIPTIONAL REGULATOR RUTR"/>
    <property type="match status" value="1"/>
</dbReference>
<evidence type="ECO:0000259" key="6">
    <source>
        <dbReference type="PROSITE" id="PS50977"/>
    </source>
</evidence>
<proteinExistence type="predicted"/>
<feature type="domain" description="HTH tetR-type" evidence="6">
    <location>
        <begin position="24"/>
        <end position="84"/>
    </location>
</feature>
<dbReference type="Pfam" id="PF21597">
    <property type="entry name" value="TetR_C_43"/>
    <property type="match status" value="1"/>
</dbReference>
<evidence type="ECO:0000313" key="7">
    <source>
        <dbReference type="EMBL" id="WTZ13579.1"/>
    </source>
</evidence>
<dbReference type="EMBL" id="CP109546">
    <property type="protein sequence ID" value="WTZ13579.1"/>
    <property type="molecule type" value="Genomic_DNA"/>
</dbReference>
<dbReference type="InterPro" id="IPR001647">
    <property type="entry name" value="HTH_TetR"/>
</dbReference>
<feature type="DNA-binding region" description="H-T-H motif" evidence="4">
    <location>
        <begin position="47"/>
        <end position="66"/>
    </location>
</feature>
<evidence type="ECO:0000256" key="1">
    <source>
        <dbReference type="ARBA" id="ARBA00023015"/>
    </source>
</evidence>
<evidence type="ECO:0000256" key="5">
    <source>
        <dbReference type="SAM" id="MobiDB-lite"/>
    </source>
</evidence>
<dbReference type="Gene3D" id="1.10.357.10">
    <property type="entry name" value="Tetracycline Repressor, domain 2"/>
    <property type="match status" value="1"/>
</dbReference>
<accession>A0AAU3I7U3</accession>
<keyword evidence="3" id="KW-0804">Transcription</keyword>
<dbReference type="GO" id="GO:0000976">
    <property type="term" value="F:transcription cis-regulatory region binding"/>
    <property type="evidence" value="ECO:0007669"/>
    <property type="project" value="TreeGrafter"/>
</dbReference>
<dbReference type="SUPFAM" id="SSF48498">
    <property type="entry name" value="Tetracyclin repressor-like, C-terminal domain"/>
    <property type="match status" value="1"/>
</dbReference>
<organism evidence="7">
    <name type="scientific">Streptomyces sp. NBC_01393</name>
    <dbReference type="NCBI Taxonomy" id="2903851"/>
    <lineage>
        <taxon>Bacteria</taxon>
        <taxon>Bacillati</taxon>
        <taxon>Actinomycetota</taxon>
        <taxon>Actinomycetes</taxon>
        <taxon>Kitasatosporales</taxon>
        <taxon>Streptomycetaceae</taxon>
        <taxon>Streptomyces</taxon>
    </lineage>
</organism>
<evidence type="ECO:0000256" key="2">
    <source>
        <dbReference type="ARBA" id="ARBA00023125"/>
    </source>
</evidence>
<dbReference type="InterPro" id="IPR050109">
    <property type="entry name" value="HTH-type_TetR-like_transc_reg"/>
</dbReference>
<protein>
    <submittedName>
        <fullName evidence="7">TetR/AcrR family transcriptional regulator</fullName>
    </submittedName>
</protein>
<feature type="region of interest" description="Disordered" evidence="5">
    <location>
        <begin position="209"/>
        <end position="229"/>
    </location>
</feature>
<dbReference type="InterPro" id="IPR036271">
    <property type="entry name" value="Tet_transcr_reg_TetR-rel_C_sf"/>
</dbReference>
<evidence type="ECO:0000256" key="3">
    <source>
        <dbReference type="ARBA" id="ARBA00023163"/>
    </source>
</evidence>
<dbReference type="GO" id="GO:0003700">
    <property type="term" value="F:DNA-binding transcription factor activity"/>
    <property type="evidence" value="ECO:0007669"/>
    <property type="project" value="TreeGrafter"/>
</dbReference>
<dbReference type="PROSITE" id="PS50977">
    <property type="entry name" value="HTH_TETR_2"/>
    <property type="match status" value="1"/>
</dbReference>
<gene>
    <name evidence="7" type="ORF">OG699_39765</name>
</gene>
<sequence>MTDTDKAPARQGKATRTRTRMPAAERRASILAAATEVFSETGYERGKVSDIARRVGVTEPVVFQNFGSKSALYQAALDHVTTAVTALLTEAADTGRPVPDVLAAFLDPAHMDRFHRRGAHGFLFADAAALAHDPALGEAARNIHRNFAEALAGLLRRGQSEGDIRDDISADTAAWWLISLLAGRPLRTAVMPDRAAQEARLTDMALRSLLPPGAGHAPEPPADGRSSGG</sequence>